<dbReference type="Pfam" id="PF00440">
    <property type="entry name" value="TetR_N"/>
    <property type="match status" value="1"/>
</dbReference>
<reference evidence="6 7" key="1">
    <citation type="submission" date="2020-08" db="EMBL/GenBank/DDBJ databases">
        <title>Draft genome sequencing of an Anaerocolumna strain isolated from anoxic soil subjected to BSD treatment.</title>
        <authorList>
            <person name="Uek A."/>
            <person name="Tonouchi A."/>
        </authorList>
    </citation>
    <scope>NUCLEOTIDE SEQUENCE [LARGE SCALE GENOMIC DNA]</scope>
    <source>
        <strain evidence="6 7">CTTW</strain>
    </source>
</reference>
<dbReference type="SUPFAM" id="SSF46689">
    <property type="entry name" value="Homeodomain-like"/>
    <property type="match status" value="1"/>
</dbReference>
<evidence type="ECO:0000256" key="1">
    <source>
        <dbReference type="ARBA" id="ARBA00023015"/>
    </source>
</evidence>
<dbReference type="Gene3D" id="1.10.357.10">
    <property type="entry name" value="Tetracycline Repressor, domain 2"/>
    <property type="match status" value="1"/>
</dbReference>
<dbReference type="PRINTS" id="PR00455">
    <property type="entry name" value="HTHTETR"/>
</dbReference>
<dbReference type="SUPFAM" id="SSF48498">
    <property type="entry name" value="Tetracyclin repressor-like, C-terminal domain"/>
    <property type="match status" value="1"/>
</dbReference>
<keyword evidence="7" id="KW-1185">Reference proteome</keyword>
<evidence type="ECO:0000256" key="4">
    <source>
        <dbReference type="PROSITE-ProRule" id="PRU00335"/>
    </source>
</evidence>
<name>A0A7I8DJI1_9FIRM</name>
<dbReference type="RefSeq" id="WP_185258977.1">
    <property type="nucleotide sequence ID" value="NZ_AP023368.1"/>
</dbReference>
<keyword evidence="1" id="KW-0805">Transcription regulation</keyword>
<dbReference type="GO" id="GO:0000976">
    <property type="term" value="F:transcription cis-regulatory region binding"/>
    <property type="evidence" value="ECO:0007669"/>
    <property type="project" value="TreeGrafter"/>
</dbReference>
<dbReference type="InterPro" id="IPR023772">
    <property type="entry name" value="DNA-bd_HTH_TetR-type_CS"/>
</dbReference>
<feature type="domain" description="HTH tetR-type" evidence="5">
    <location>
        <begin position="6"/>
        <end position="66"/>
    </location>
</feature>
<evidence type="ECO:0000256" key="2">
    <source>
        <dbReference type="ARBA" id="ARBA00023125"/>
    </source>
</evidence>
<sequence>MSEKGNSTRNHIIDVSMGLFAEKGYQVVTMKDICDSCALSRGGLYRHFSSTKEIFIALLDRDIDDDIRAMKQAIEEKAPAKTILEHYLEHEKEAIFSEYKGLFFATHEFAFAEPDQRAYFDNRLALSVDLLCRLFQYGQDTGEFKQFDVPALAAHIIYFFDGFKTSSSVLTVTEELVVQQIKILKEMIVI</sequence>
<dbReference type="GO" id="GO:0003700">
    <property type="term" value="F:DNA-binding transcription factor activity"/>
    <property type="evidence" value="ECO:0007669"/>
    <property type="project" value="TreeGrafter"/>
</dbReference>
<keyword evidence="2 4" id="KW-0238">DNA-binding</keyword>
<dbReference type="Pfam" id="PF17922">
    <property type="entry name" value="TetR_C_17"/>
    <property type="match status" value="1"/>
</dbReference>
<dbReference type="AlphaFoldDB" id="A0A7I8DJI1"/>
<feature type="DNA-binding region" description="H-T-H motif" evidence="4">
    <location>
        <begin position="29"/>
        <end position="48"/>
    </location>
</feature>
<dbReference type="PROSITE" id="PS01081">
    <property type="entry name" value="HTH_TETR_1"/>
    <property type="match status" value="1"/>
</dbReference>
<dbReference type="InterPro" id="IPR001647">
    <property type="entry name" value="HTH_TetR"/>
</dbReference>
<evidence type="ECO:0000313" key="7">
    <source>
        <dbReference type="Proteomes" id="UP000515703"/>
    </source>
</evidence>
<dbReference type="InterPro" id="IPR036271">
    <property type="entry name" value="Tet_transcr_reg_TetR-rel_C_sf"/>
</dbReference>
<reference evidence="6 7" key="2">
    <citation type="submission" date="2020-08" db="EMBL/GenBank/DDBJ databases">
        <authorList>
            <person name="Ueki A."/>
            <person name="Tonouchi A."/>
        </authorList>
    </citation>
    <scope>NUCLEOTIDE SEQUENCE [LARGE SCALE GENOMIC DNA]</scope>
    <source>
        <strain evidence="6 7">CTTW</strain>
    </source>
</reference>
<dbReference type="InterPro" id="IPR050109">
    <property type="entry name" value="HTH-type_TetR-like_transc_reg"/>
</dbReference>
<evidence type="ECO:0000259" key="5">
    <source>
        <dbReference type="PROSITE" id="PS50977"/>
    </source>
</evidence>
<protein>
    <recommendedName>
        <fullName evidence="5">HTH tetR-type domain-containing protein</fullName>
    </recommendedName>
</protein>
<dbReference type="InterPro" id="IPR041612">
    <property type="entry name" value="YfiR_C"/>
</dbReference>
<accession>A0A7I8DJI1</accession>
<gene>
    <name evidence="6" type="ORF">bsdcttw_16990</name>
</gene>
<dbReference type="KEGG" id="acht:bsdcttw_16990"/>
<evidence type="ECO:0000313" key="6">
    <source>
        <dbReference type="EMBL" id="BCJ98658.1"/>
    </source>
</evidence>
<dbReference type="PROSITE" id="PS50977">
    <property type="entry name" value="HTH_TETR_2"/>
    <property type="match status" value="1"/>
</dbReference>
<dbReference type="PANTHER" id="PTHR30055:SF240">
    <property type="entry name" value="HTH-TYPE TRANSCRIPTIONAL REGULATOR ACRR"/>
    <property type="match status" value="1"/>
</dbReference>
<evidence type="ECO:0000256" key="3">
    <source>
        <dbReference type="ARBA" id="ARBA00023163"/>
    </source>
</evidence>
<dbReference type="Gene3D" id="1.10.10.60">
    <property type="entry name" value="Homeodomain-like"/>
    <property type="match status" value="1"/>
</dbReference>
<dbReference type="InterPro" id="IPR009057">
    <property type="entry name" value="Homeodomain-like_sf"/>
</dbReference>
<keyword evidence="3" id="KW-0804">Transcription</keyword>
<organism evidence="6 7">
    <name type="scientific">Anaerocolumna chitinilytica</name>
    <dbReference type="NCBI Taxonomy" id="1727145"/>
    <lineage>
        <taxon>Bacteria</taxon>
        <taxon>Bacillati</taxon>
        <taxon>Bacillota</taxon>
        <taxon>Clostridia</taxon>
        <taxon>Lachnospirales</taxon>
        <taxon>Lachnospiraceae</taxon>
        <taxon>Anaerocolumna</taxon>
    </lineage>
</organism>
<dbReference type="Proteomes" id="UP000515703">
    <property type="component" value="Chromosome"/>
</dbReference>
<dbReference type="PANTHER" id="PTHR30055">
    <property type="entry name" value="HTH-TYPE TRANSCRIPTIONAL REGULATOR RUTR"/>
    <property type="match status" value="1"/>
</dbReference>
<dbReference type="EMBL" id="AP023368">
    <property type="protein sequence ID" value="BCJ98658.1"/>
    <property type="molecule type" value="Genomic_DNA"/>
</dbReference>
<proteinExistence type="predicted"/>